<dbReference type="AlphaFoldDB" id="A0A2V1DW32"/>
<feature type="compositionally biased region" description="Polar residues" evidence="1">
    <location>
        <begin position="193"/>
        <end position="217"/>
    </location>
</feature>
<dbReference type="Proteomes" id="UP000244855">
    <property type="component" value="Unassembled WGS sequence"/>
</dbReference>
<feature type="compositionally biased region" description="Low complexity" evidence="1">
    <location>
        <begin position="33"/>
        <end position="42"/>
    </location>
</feature>
<dbReference type="STRING" id="97972.A0A2V1DW32"/>
<gene>
    <name evidence="2" type="ORF">DM02DRAFT_368950</name>
</gene>
<feature type="compositionally biased region" description="Polar residues" evidence="1">
    <location>
        <begin position="43"/>
        <end position="100"/>
    </location>
</feature>
<evidence type="ECO:0000313" key="2">
    <source>
        <dbReference type="EMBL" id="PVI01030.1"/>
    </source>
</evidence>
<feature type="region of interest" description="Disordered" evidence="1">
    <location>
        <begin position="15"/>
        <end position="232"/>
    </location>
</feature>
<reference evidence="2 3" key="1">
    <citation type="journal article" date="2018" name="Sci. Rep.">
        <title>Comparative genomics provides insights into the lifestyle and reveals functional heterogeneity of dark septate endophytic fungi.</title>
        <authorList>
            <person name="Knapp D.G."/>
            <person name="Nemeth J.B."/>
            <person name="Barry K."/>
            <person name="Hainaut M."/>
            <person name="Henrissat B."/>
            <person name="Johnson J."/>
            <person name="Kuo A."/>
            <person name="Lim J.H.P."/>
            <person name="Lipzen A."/>
            <person name="Nolan M."/>
            <person name="Ohm R.A."/>
            <person name="Tamas L."/>
            <person name="Grigoriev I.V."/>
            <person name="Spatafora J.W."/>
            <person name="Nagy L.G."/>
            <person name="Kovacs G.M."/>
        </authorList>
    </citation>
    <scope>NUCLEOTIDE SEQUENCE [LARGE SCALE GENOMIC DNA]</scope>
    <source>
        <strain evidence="2 3">DSE2036</strain>
    </source>
</reference>
<evidence type="ECO:0000256" key="1">
    <source>
        <dbReference type="SAM" id="MobiDB-lite"/>
    </source>
</evidence>
<name>A0A2V1DW32_9PLEO</name>
<protein>
    <submittedName>
        <fullName evidence="2">Uncharacterized protein</fullName>
    </submittedName>
</protein>
<feature type="compositionally biased region" description="Basic residues" evidence="1">
    <location>
        <begin position="125"/>
        <end position="136"/>
    </location>
</feature>
<dbReference type="EMBL" id="KZ805364">
    <property type="protein sequence ID" value="PVI01030.1"/>
    <property type="molecule type" value="Genomic_DNA"/>
</dbReference>
<keyword evidence="3" id="KW-1185">Reference proteome</keyword>
<feature type="compositionally biased region" description="Low complexity" evidence="1">
    <location>
        <begin position="102"/>
        <end position="113"/>
    </location>
</feature>
<sequence length="232" mass="24420">MRAYARKIQAAMDKARANGLKMHADVRDEDPSSTESQDSPSSNKASTEAQNDAPSEETSTGQQNNTTSKETSTKPQNNTPSEETSTAAGGINATDSTSSIPAAGAGTQAGNTTVSTQPRPILGTRSRRNLAPKSRKVRFEDPVPTSPVPTSTVPMSTVPTSTVPMSTVPTSTIPTSTVPTSTVPTITAPTSVERPSNNPFDFQPSRTPTRNQHAGNKTTKRVRLSPSPGCRN</sequence>
<proteinExistence type="predicted"/>
<feature type="compositionally biased region" description="Low complexity" evidence="1">
    <location>
        <begin position="148"/>
        <end position="192"/>
    </location>
</feature>
<evidence type="ECO:0000313" key="3">
    <source>
        <dbReference type="Proteomes" id="UP000244855"/>
    </source>
</evidence>
<organism evidence="2 3">
    <name type="scientific">Periconia macrospinosa</name>
    <dbReference type="NCBI Taxonomy" id="97972"/>
    <lineage>
        <taxon>Eukaryota</taxon>
        <taxon>Fungi</taxon>
        <taxon>Dikarya</taxon>
        <taxon>Ascomycota</taxon>
        <taxon>Pezizomycotina</taxon>
        <taxon>Dothideomycetes</taxon>
        <taxon>Pleosporomycetidae</taxon>
        <taxon>Pleosporales</taxon>
        <taxon>Massarineae</taxon>
        <taxon>Periconiaceae</taxon>
        <taxon>Periconia</taxon>
    </lineage>
</organism>
<accession>A0A2V1DW32</accession>